<accession>A0A5K7XNK5</accession>
<evidence type="ECO:0000313" key="1">
    <source>
        <dbReference type="EMBL" id="BBO34749.1"/>
    </source>
</evidence>
<protein>
    <submittedName>
        <fullName evidence="1">Uncharacterized protein</fullName>
    </submittedName>
</protein>
<proteinExistence type="predicted"/>
<dbReference type="KEGG" id="lpav:PLANPX_4361"/>
<organism evidence="1 2">
    <name type="scientific">Lacipirellula parvula</name>
    <dbReference type="NCBI Taxonomy" id="2650471"/>
    <lineage>
        <taxon>Bacteria</taxon>
        <taxon>Pseudomonadati</taxon>
        <taxon>Planctomycetota</taxon>
        <taxon>Planctomycetia</taxon>
        <taxon>Pirellulales</taxon>
        <taxon>Lacipirellulaceae</taxon>
        <taxon>Lacipirellula</taxon>
    </lineage>
</organism>
<dbReference type="RefSeq" id="WP_152100262.1">
    <property type="nucleotide sequence ID" value="NZ_AP021861.1"/>
</dbReference>
<evidence type="ECO:0000313" key="2">
    <source>
        <dbReference type="Proteomes" id="UP000326837"/>
    </source>
</evidence>
<dbReference type="AlphaFoldDB" id="A0A5K7XNK5"/>
<sequence length="278" mass="32145">MATITKPRRAAEYIPTPEQIAEACAEIHQRRLAAFDDDSPVDEKKLKARLRSRRRLAATKAAANLELQQTDETVTEPADLDEHRDPRQVEQWIPVPTVDEPKSIGRQPAAQRHRNEFYTRFFPNWAKLTTRHERAARNEALQRRRERPYHGPQTVPTWTIEASFGDRTARQRIDDELQALGVIRGAAAEIATMPCYLALQRRILARYLWGMKREGRKVPRNRPTNWGFKLANQLMQEIEEGEPIDLDDCCPAAVQRVAADACRVRVKRDVIPFRAKRR</sequence>
<dbReference type="Proteomes" id="UP000326837">
    <property type="component" value="Chromosome"/>
</dbReference>
<gene>
    <name evidence="1" type="ORF">PLANPX_4361</name>
</gene>
<name>A0A5K7XNK5_9BACT</name>
<keyword evidence="2" id="KW-1185">Reference proteome</keyword>
<dbReference type="EMBL" id="AP021861">
    <property type="protein sequence ID" value="BBO34749.1"/>
    <property type="molecule type" value="Genomic_DNA"/>
</dbReference>
<reference evidence="2" key="1">
    <citation type="submission" date="2019-10" db="EMBL/GenBank/DDBJ databases">
        <title>Lacipirellula parvula gen. nov., sp. nov., representing a lineage of planctomycetes widespread in freshwater anoxic habitats, and description of the family Lacipirellulaceae.</title>
        <authorList>
            <person name="Dedysh S.N."/>
            <person name="Kulichevskaya I.S."/>
            <person name="Beletsky A.V."/>
            <person name="Rakitin A.L."/>
            <person name="Mardanov A.V."/>
            <person name="Ivanova A.A."/>
            <person name="Saltykova V.X."/>
            <person name="Rijpstra W.I.C."/>
            <person name="Sinninghe Damste J.S."/>
            <person name="Ravin N.V."/>
        </authorList>
    </citation>
    <scope>NUCLEOTIDE SEQUENCE [LARGE SCALE GENOMIC DNA]</scope>
    <source>
        <strain evidence="2">PX69</strain>
    </source>
</reference>